<dbReference type="RefSeq" id="WP_127742213.1">
    <property type="nucleotide sequence ID" value="NZ_SACN01000001.1"/>
</dbReference>
<dbReference type="GO" id="GO:0016491">
    <property type="term" value="F:oxidoreductase activity"/>
    <property type="evidence" value="ECO:0007669"/>
    <property type="project" value="UniProtKB-KW"/>
</dbReference>
<evidence type="ECO:0000259" key="2">
    <source>
        <dbReference type="Pfam" id="PF01266"/>
    </source>
</evidence>
<evidence type="ECO:0000313" key="3">
    <source>
        <dbReference type="EMBL" id="RVT93520.1"/>
    </source>
</evidence>
<comment type="caution">
    <text evidence="3">The sequence shown here is derived from an EMBL/GenBank/DDBJ whole genome shotgun (WGS) entry which is preliminary data.</text>
</comment>
<dbReference type="PANTHER" id="PTHR13847:SF289">
    <property type="entry name" value="GLYCINE OXIDASE"/>
    <property type="match status" value="1"/>
</dbReference>
<feature type="domain" description="FAD dependent oxidoreductase" evidence="2">
    <location>
        <begin position="9"/>
        <end position="352"/>
    </location>
</feature>
<organism evidence="3 4">
    <name type="scientific">Sphingomonas crocodyli</name>
    <dbReference type="NCBI Taxonomy" id="1979270"/>
    <lineage>
        <taxon>Bacteria</taxon>
        <taxon>Pseudomonadati</taxon>
        <taxon>Pseudomonadota</taxon>
        <taxon>Alphaproteobacteria</taxon>
        <taxon>Sphingomonadales</taxon>
        <taxon>Sphingomonadaceae</taxon>
        <taxon>Sphingomonas</taxon>
    </lineage>
</organism>
<dbReference type="EMBL" id="SACN01000001">
    <property type="protein sequence ID" value="RVT93520.1"/>
    <property type="molecule type" value="Genomic_DNA"/>
</dbReference>
<dbReference type="Pfam" id="PF01266">
    <property type="entry name" value="DAO"/>
    <property type="match status" value="1"/>
</dbReference>
<dbReference type="InterPro" id="IPR036188">
    <property type="entry name" value="FAD/NAD-bd_sf"/>
</dbReference>
<proteinExistence type="predicted"/>
<dbReference type="OrthoDB" id="9805337at2"/>
<sequence length="378" mass="39833">MQGTNSEADVVVIGAGTVGAAIAYGLAGLGQRVVVLDGGDRDFRAAVANFGLIWEQGKGIEVPGYRILTHGSLERWPEFCAVLEDETGIDLHYDRSGGLMLAMSEADFERVSAMQARLRAELGEQMPPWEMLDRAALQALMPKVRLGKDIVGSSYGRDDGHVNPLRLLAALHAGIVKRGGSLCGQAVVSAITSDRQGGLRIDYRGGSVSAGRVVIAAGLGSKALAAQVGLDIPLRAQRGQILVTERIEPFLPLPMSGLRQTREGSVLIGLTHEEVGLDASTTVAAAAALSANAIRRLPGLGEAKLVRQWSGLRIMTPDGHPIYAESSSHPGVFVALCHSGITLAAAHSGMFAQSIAQGCLPSALDVFHHRRFDVSQAA</sequence>
<dbReference type="Gene3D" id="3.30.9.10">
    <property type="entry name" value="D-Amino Acid Oxidase, subunit A, domain 2"/>
    <property type="match status" value="1"/>
</dbReference>
<evidence type="ECO:0000256" key="1">
    <source>
        <dbReference type="ARBA" id="ARBA00023002"/>
    </source>
</evidence>
<reference evidence="3 4" key="1">
    <citation type="submission" date="2019-01" db="EMBL/GenBank/DDBJ databases">
        <authorList>
            <person name="Chen W.-M."/>
        </authorList>
    </citation>
    <scope>NUCLEOTIDE SEQUENCE [LARGE SCALE GENOMIC DNA]</scope>
    <source>
        <strain evidence="3 4">CCP-7</strain>
    </source>
</reference>
<evidence type="ECO:0000313" key="4">
    <source>
        <dbReference type="Proteomes" id="UP000282971"/>
    </source>
</evidence>
<keyword evidence="4" id="KW-1185">Reference proteome</keyword>
<dbReference type="Proteomes" id="UP000282971">
    <property type="component" value="Unassembled WGS sequence"/>
</dbReference>
<dbReference type="AlphaFoldDB" id="A0A437M725"/>
<keyword evidence="1" id="KW-0560">Oxidoreductase</keyword>
<dbReference type="PANTHER" id="PTHR13847">
    <property type="entry name" value="SARCOSINE DEHYDROGENASE-RELATED"/>
    <property type="match status" value="1"/>
</dbReference>
<gene>
    <name evidence="3" type="ORF">EOD43_06515</name>
</gene>
<dbReference type="Gene3D" id="3.50.50.60">
    <property type="entry name" value="FAD/NAD(P)-binding domain"/>
    <property type="match status" value="1"/>
</dbReference>
<dbReference type="SUPFAM" id="SSF54373">
    <property type="entry name" value="FAD-linked reductases, C-terminal domain"/>
    <property type="match status" value="1"/>
</dbReference>
<accession>A0A437M725</accession>
<dbReference type="SUPFAM" id="SSF51905">
    <property type="entry name" value="FAD/NAD(P)-binding domain"/>
    <property type="match status" value="1"/>
</dbReference>
<protein>
    <submittedName>
        <fullName evidence="3">FAD-binding oxidoreductase</fullName>
    </submittedName>
</protein>
<dbReference type="InterPro" id="IPR006076">
    <property type="entry name" value="FAD-dep_OxRdtase"/>
</dbReference>
<dbReference type="GO" id="GO:0005737">
    <property type="term" value="C:cytoplasm"/>
    <property type="evidence" value="ECO:0007669"/>
    <property type="project" value="TreeGrafter"/>
</dbReference>
<name>A0A437M725_9SPHN</name>